<dbReference type="InterPro" id="IPR002110">
    <property type="entry name" value="Ankyrin_rpt"/>
</dbReference>
<dbReference type="EMBL" id="JAAMPI010000374">
    <property type="protein sequence ID" value="KAF4632142.1"/>
    <property type="molecule type" value="Genomic_DNA"/>
</dbReference>
<comment type="caution">
    <text evidence="5">The sequence shown here is derived from an EMBL/GenBank/DDBJ whole genome shotgun (WGS) entry which is preliminary data.</text>
</comment>
<dbReference type="PANTHER" id="PTHR24134:SF9">
    <property type="entry name" value="ANKYRIN REPEAT AND SOCS BOX PROTEIN 8"/>
    <property type="match status" value="1"/>
</dbReference>
<dbReference type="Pfam" id="PF12796">
    <property type="entry name" value="Ank_2"/>
    <property type="match status" value="1"/>
</dbReference>
<protein>
    <submittedName>
        <fullName evidence="5">Uncharacterized protein</fullName>
    </submittedName>
</protein>
<keyword evidence="6" id="KW-1185">Reference proteome</keyword>
<feature type="region of interest" description="Disordered" evidence="4">
    <location>
        <begin position="1"/>
        <end position="43"/>
    </location>
</feature>
<dbReference type="SUPFAM" id="SSF48403">
    <property type="entry name" value="Ankyrin repeat"/>
    <property type="match status" value="1"/>
</dbReference>
<gene>
    <name evidence="5" type="ORF">G7Y89_g5988</name>
</gene>
<feature type="compositionally biased region" description="Polar residues" evidence="4">
    <location>
        <begin position="10"/>
        <end position="27"/>
    </location>
</feature>
<dbReference type="InterPro" id="IPR036770">
    <property type="entry name" value="Ankyrin_rpt-contain_sf"/>
</dbReference>
<dbReference type="OrthoDB" id="194358at2759"/>
<accession>A0A8H4W3A2</accession>
<keyword evidence="2 3" id="KW-0040">ANK repeat</keyword>
<dbReference type="Proteomes" id="UP000566819">
    <property type="component" value="Unassembled WGS sequence"/>
</dbReference>
<reference evidence="5 6" key="1">
    <citation type="submission" date="2020-03" db="EMBL/GenBank/DDBJ databases">
        <title>Draft Genome Sequence of Cudoniella acicularis.</title>
        <authorList>
            <person name="Buettner E."/>
            <person name="Kellner H."/>
        </authorList>
    </citation>
    <scope>NUCLEOTIDE SEQUENCE [LARGE SCALE GENOMIC DNA]</scope>
    <source>
        <strain evidence="5 6">DSM 108380</strain>
    </source>
</reference>
<evidence type="ECO:0000313" key="6">
    <source>
        <dbReference type="Proteomes" id="UP000566819"/>
    </source>
</evidence>
<evidence type="ECO:0000256" key="4">
    <source>
        <dbReference type="SAM" id="MobiDB-lite"/>
    </source>
</evidence>
<dbReference type="PANTHER" id="PTHR24134">
    <property type="entry name" value="ANKYRIN REPEAT-CONTAINING PROTEIN DDB_G0279043"/>
    <property type="match status" value="1"/>
</dbReference>
<dbReference type="PROSITE" id="PS50297">
    <property type="entry name" value="ANK_REP_REGION"/>
    <property type="match status" value="1"/>
</dbReference>
<sequence length="784" mass="86923">MDEGSPASAIASTSTGTPARSTPPTSDGETRAKAGRKNHWTPSRQRELARLYLYSSLKPQDIPKALKDEGWLPGKESTTKTVKSLLDHDPRWLRPKNREEMDKRIQALSEGKAQRKLRRNPSQGIEAFEPMIPITSAEFSETPLEDIVAFVSQEPLTFNQPSTFEDTPAELSFDGEDWEFAQASTQDSFDLGLNSNSSADEDNFNQTTLTMGIGASSLRRRLSQYSTTYVKAIARLLKTHSISDSSAASSAWPSYSASIHTADSSEESIRSSSLGSMLQKKPPVLASALLLLDRHIQRQGVCLPGLKAHDCKICWCAVADAAEETDVWVSRNGLLHSPDEYIEGCHSGRFFPDKFGNTILHVLAARDVDINGIVQVLAAGVDGNQKNTAKQSFLHVLPRRFLRTLAENDWNGLMLLLQQLKKFHIRFHDCDVFGRNFFHLLTRTGNILGRNELQVLNFLTIRFSPSRDAFGWVPAIETGGEIDLNMRYPHNPVHDPSAPNAPSFIGENSSATISYQPLVEENSRTLALLIDGSSGSTEAKSFVMKHKESFIIKHTRLVEIARIAFDVPTIEDPEGRNGLHCLAEASLSLSIDSDKIPFTSSNKRKRNQSSFNNSSMRLELRFELIQHLIYVGVELNSYDKQGNTVLMAFATNLLDGEDDKNVAKILQHLIHSGANVHWRNREGETALHIAVRLGRKVATQVLLENGANVHARTLEGKGVLAVGEMHYFRAKEDPPLYSSILACMAMAAQYGAQAAPNLVQEWFQPGGKLDLTYPFNVSGKSELF</sequence>
<organism evidence="5 6">
    <name type="scientific">Cudoniella acicularis</name>
    <dbReference type="NCBI Taxonomy" id="354080"/>
    <lineage>
        <taxon>Eukaryota</taxon>
        <taxon>Fungi</taxon>
        <taxon>Dikarya</taxon>
        <taxon>Ascomycota</taxon>
        <taxon>Pezizomycotina</taxon>
        <taxon>Leotiomycetes</taxon>
        <taxon>Helotiales</taxon>
        <taxon>Tricladiaceae</taxon>
        <taxon>Cudoniella</taxon>
    </lineage>
</organism>
<evidence type="ECO:0000256" key="1">
    <source>
        <dbReference type="ARBA" id="ARBA00022737"/>
    </source>
</evidence>
<name>A0A8H4W3A2_9HELO</name>
<dbReference type="SMART" id="SM00248">
    <property type="entry name" value="ANK"/>
    <property type="match status" value="3"/>
</dbReference>
<dbReference type="Gene3D" id="1.25.40.20">
    <property type="entry name" value="Ankyrin repeat-containing domain"/>
    <property type="match status" value="1"/>
</dbReference>
<evidence type="ECO:0000313" key="5">
    <source>
        <dbReference type="EMBL" id="KAF4632142.1"/>
    </source>
</evidence>
<evidence type="ECO:0000256" key="2">
    <source>
        <dbReference type="ARBA" id="ARBA00023043"/>
    </source>
</evidence>
<dbReference type="PROSITE" id="PS50088">
    <property type="entry name" value="ANK_REPEAT"/>
    <property type="match status" value="1"/>
</dbReference>
<keyword evidence="1" id="KW-0677">Repeat</keyword>
<feature type="repeat" description="ANK" evidence="3">
    <location>
        <begin position="682"/>
        <end position="714"/>
    </location>
</feature>
<dbReference type="AlphaFoldDB" id="A0A8H4W3A2"/>
<evidence type="ECO:0000256" key="3">
    <source>
        <dbReference type="PROSITE-ProRule" id="PRU00023"/>
    </source>
</evidence>
<proteinExistence type="predicted"/>